<dbReference type="GO" id="GO:0033573">
    <property type="term" value="C:high-affinity iron permease complex"/>
    <property type="evidence" value="ECO:0007669"/>
    <property type="project" value="InterPro"/>
</dbReference>
<feature type="transmembrane region" description="Helical" evidence="6">
    <location>
        <begin position="743"/>
        <end position="765"/>
    </location>
</feature>
<gene>
    <name evidence="8" type="ORF">C0184_02065</name>
</gene>
<keyword evidence="5 6" id="KW-0472">Membrane</keyword>
<reference evidence="8 9" key="1">
    <citation type="submission" date="2018-01" db="EMBL/GenBank/DDBJ databases">
        <title>Metagenomic assembled genomes from two thermal pools in the Uzon Caldera, Kamchatka, Russia.</title>
        <authorList>
            <person name="Wilkins L."/>
            <person name="Ettinger C."/>
        </authorList>
    </citation>
    <scope>NUCLEOTIDE SEQUENCE [LARGE SCALE GENOMIC DNA]</scope>
    <source>
        <strain evidence="8">ZAV-02</strain>
    </source>
</reference>
<feature type="transmembrane region" description="Helical" evidence="6">
    <location>
        <begin position="694"/>
        <end position="723"/>
    </location>
</feature>
<comment type="caution">
    <text evidence="8">The sequence shown here is derived from an EMBL/GenBank/DDBJ whole genome shotgun (WGS) entry which is preliminary data.</text>
</comment>
<dbReference type="InterPro" id="IPR004923">
    <property type="entry name" value="FTR1/Fip1/EfeU"/>
</dbReference>
<evidence type="ECO:0000256" key="6">
    <source>
        <dbReference type="SAM" id="Phobius"/>
    </source>
</evidence>
<evidence type="ECO:0000256" key="4">
    <source>
        <dbReference type="ARBA" id="ARBA00022989"/>
    </source>
</evidence>
<dbReference type="GO" id="GO:0015093">
    <property type="term" value="F:ferrous iron transmembrane transporter activity"/>
    <property type="evidence" value="ECO:0007669"/>
    <property type="project" value="TreeGrafter"/>
</dbReference>
<protein>
    <submittedName>
        <fullName evidence="8">Iron permease</fullName>
    </submittedName>
</protein>
<keyword evidence="3 6" id="KW-0812">Transmembrane</keyword>
<comment type="subcellular location">
    <subcellularLocation>
        <location evidence="1">Membrane</location>
        <topology evidence="1">Multi-pass membrane protein</topology>
    </subcellularLocation>
</comment>
<sequence length="780" mass="85990">MNRCIHHRIVRSGLITLLLITIGCHLSATDSSAQTVAPGQLAEHIRATLVTLQIAGLSDPTTTQQTIDYLQQEYSMLAPSIIRYAPDVDSAIKDGFALARQASVTSDQLLFAAARTRIWTALLKGSYTIVTESLRAGDPATAQQWLAVREFRHANRFTRPNADATKAVLAATAGMIAPVEALAAVEADLLDTYQARLYEALTTLAAVDEQGFAIRRAEAASLATGYFAIITPAYATQRGNEAATTTQHVFSELERAALTGRPIDYWLTQAHAMLSGFRAAPLSATERVRRSSQLLRFLKLVPIEYERGVRNGQVTVDLEIREAITFHAGALAAFTDLHDLLEQRNPTLTAKVMTQFTELGTVLAQTGNRQTVADPAMIRAATENLITDLHTLLPPWQKQDNSADFDVIRSILDQMEHAVRAGEYELAESARLEAYAMMEIGPEAKLIAFAPQYKPIIENYFWYGQHDHKGLAYLIEQRASSTEIAATREALDQVLSEAEQALAGSNAPPAIITNAAVIVFREGLEAVLILASLMGSFKTAAQRRLLRPLWIGAGLALFATMLTWFLAQGALMAMARFGETLEAIVSLIAIAVLLLITNWFFHDIYWKDWMSSFHQQKKQILGQQTGQWFGLIALGFASIYREGFETVLFLQALTLEGTVTIVLLGVGLGLALTSLVGVAVFVMQAKLPHKKMLIVTGILIGAVLLQMVGHTVNILQVIGWLPIHPIRQLELPYWSGFWFGLYPTWEGIGLQLAAAVFVIGSYYLAEYMQRREQYRYTAAR</sequence>
<evidence type="ECO:0000256" key="7">
    <source>
        <dbReference type="SAM" id="SignalP"/>
    </source>
</evidence>
<keyword evidence="7" id="KW-0732">Signal</keyword>
<evidence type="ECO:0000256" key="2">
    <source>
        <dbReference type="ARBA" id="ARBA00008333"/>
    </source>
</evidence>
<evidence type="ECO:0000256" key="5">
    <source>
        <dbReference type="ARBA" id="ARBA00023136"/>
    </source>
</evidence>
<evidence type="ECO:0000313" key="8">
    <source>
        <dbReference type="EMBL" id="PMP85743.1"/>
    </source>
</evidence>
<comment type="similarity">
    <text evidence="2">Belongs to the oxidase-dependent Fe transporter (OFeT) (TC 9.A.10.1) family.</text>
</comment>
<proteinExistence type="inferred from homology"/>
<evidence type="ECO:0000256" key="3">
    <source>
        <dbReference type="ARBA" id="ARBA00022692"/>
    </source>
</evidence>
<evidence type="ECO:0000313" key="9">
    <source>
        <dbReference type="Proteomes" id="UP000243376"/>
    </source>
</evidence>
<feature type="transmembrane region" description="Helical" evidence="6">
    <location>
        <begin position="583"/>
        <end position="601"/>
    </location>
</feature>
<organism evidence="8 9">
    <name type="scientific">Chloroflexus aggregans</name>
    <dbReference type="NCBI Taxonomy" id="152260"/>
    <lineage>
        <taxon>Bacteria</taxon>
        <taxon>Bacillati</taxon>
        <taxon>Chloroflexota</taxon>
        <taxon>Chloroflexia</taxon>
        <taxon>Chloroflexales</taxon>
        <taxon>Chloroflexineae</taxon>
        <taxon>Chloroflexaceae</taxon>
        <taxon>Chloroflexus</taxon>
    </lineage>
</organism>
<dbReference type="Pfam" id="PF03239">
    <property type="entry name" value="FTR1"/>
    <property type="match status" value="1"/>
</dbReference>
<evidence type="ECO:0000256" key="1">
    <source>
        <dbReference type="ARBA" id="ARBA00004141"/>
    </source>
</evidence>
<feature type="transmembrane region" description="Helical" evidence="6">
    <location>
        <begin position="660"/>
        <end position="682"/>
    </location>
</feature>
<feature type="chain" id="PRO_5014473769" evidence="7">
    <location>
        <begin position="34"/>
        <end position="780"/>
    </location>
</feature>
<feature type="signal peptide" evidence="7">
    <location>
        <begin position="1"/>
        <end position="33"/>
    </location>
</feature>
<dbReference type="PANTHER" id="PTHR31632:SF2">
    <property type="entry name" value="PLASMA MEMBRANE IRON PERMEASE"/>
    <property type="match status" value="1"/>
</dbReference>
<name>A0A2J6XD27_9CHLR</name>
<dbReference type="PANTHER" id="PTHR31632">
    <property type="entry name" value="IRON TRANSPORTER FTH1"/>
    <property type="match status" value="1"/>
</dbReference>
<dbReference type="PROSITE" id="PS51257">
    <property type="entry name" value="PROKAR_LIPOPROTEIN"/>
    <property type="match status" value="1"/>
</dbReference>
<accession>A0A2J6XD27</accession>
<dbReference type="EMBL" id="PNIQ01000144">
    <property type="protein sequence ID" value="PMP85743.1"/>
    <property type="molecule type" value="Genomic_DNA"/>
</dbReference>
<dbReference type="Proteomes" id="UP000243376">
    <property type="component" value="Unassembled WGS sequence"/>
</dbReference>
<dbReference type="AlphaFoldDB" id="A0A2J6XD27"/>
<keyword evidence="4 6" id="KW-1133">Transmembrane helix</keyword>
<feature type="transmembrane region" description="Helical" evidence="6">
    <location>
        <begin position="549"/>
        <end position="571"/>
    </location>
</feature>